<dbReference type="SUPFAM" id="SSF51735">
    <property type="entry name" value="NAD(P)-binding Rossmann-fold domains"/>
    <property type="match status" value="1"/>
</dbReference>
<evidence type="ECO:0000256" key="1">
    <source>
        <dbReference type="ARBA" id="ARBA00023002"/>
    </source>
</evidence>
<dbReference type="PANTHER" id="PTHR43333">
    <property type="entry name" value="2-HACID_DH_C DOMAIN-CONTAINING PROTEIN"/>
    <property type="match status" value="1"/>
</dbReference>
<dbReference type="PANTHER" id="PTHR43333:SF1">
    <property type="entry name" value="D-ISOMER SPECIFIC 2-HYDROXYACID DEHYDROGENASE NAD-BINDING DOMAIN-CONTAINING PROTEIN"/>
    <property type="match status" value="1"/>
</dbReference>
<dbReference type="FunFam" id="3.40.50.720:FF:000363">
    <property type="entry name" value="D-isomer specific 2-hydroxyacid dehydrogenase"/>
    <property type="match status" value="1"/>
</dbReference>
<comment type="caution">
    <text evidence="4">The sequence shown here is derived from an EMBL/GenBank/DDBJ whole genome shotgun (WGS) entry which is preliminary data.</text>
</comment>
<reference evidence="4" key="2">
    <citation type="submission" date="2023-05" db="EMBL/GenBank/DDBJ databases">
        <authorList>
            <person name="Fouks B."/>
        </authorList>
    </citation>
    <scope>NUCLEOTIDE SEQUENCE</scope>
    <source>
        <strain evidence="4">Stay&amp;Tobe</strain>
        <tissue evidence="4">Testes</tissue>
    </source>
</reference>
<reference evidence="4" key="1">
    <citation type="journal article" date="2023" name="IScience">
        <title>Live-bearing cockroach genome reveals convergent evolutionary mechanisms linked to viviparity in insects and beyond.</title>
        <authorList>
            <person name="Fouks B."/>
            <person name="Harrison M.C."/>
            <person name="Mikhailova A.A."/>
            <person name="Marchal E."/>
            <person name="English S."/>
            <person name="Carruthers M."/>
            <person name="Jennings E.C."/>
            <person name="Chiamaka E.L."/>
            <person name="Frigard R.A."/>
            <person name="Pippel M."/>
            <person name="Attardo G.M."/>
            <person name="Benoit J.B."/>
            <person name="Bornberg-Bauer E."/>
            <person name="Tobe S.S."/>
        </authorList>
    </citation>
    <scope>NUCLEOTIDE SEQUENCE</scope>
    <source>
        <strain evidence="4">Stay&amp;Tobe</strain>
    </source>
</reference>
<feature type="domain" description="D-isomer specific 2-hydroxyacid dehydrogenase NAD-binding" evidence="3">
    <location>
        <begin position="7"/>
        <end position="187"/>
    </location>
</feature>
<dbReference type="Proteomes" id="UP001233999">
    <property type="component" value="Unassembled WGS sequence"/>
</dbReference>
<dbReference type="InterPro" id="IPR006140">
    <property type="entry name" value="D-isomer_DH_NAD-bd"/>
</dbReference>
<dbReference type="Pfam" id="PF02826">
    <property type="entry name" value="2-Hacid_dh_C"/>
    <property type="match status" value="1"/>
</dbReference>
<dbReference type="EMBL" id="JASPKZ010007796">
    <property type="protein sequence ID" value="KAJ9582519.1"/>
    <property type="molecule type" value="Genomic_DNA"/>
</dbReference>
<keyword evidence="1" id="KW-0560">Oxidoreductase</keyword>
<dbReference type="GO" id="GO:0016491">
    <property type="term" value="F:oxidoreductase activity"/>
    <property type="evidence" value="ECO:0007669"/>
    <property type="project" value="UniProtKB-KW"/>
</dbReference>
<evidence type="ECO:0000313" key="5">
    <source>
        <dbReference type="Proteomes" id="UP001233999"/>
    </source>
</evidence>
<accession>A0AAD7ZKR4</accession>
<keyword evidence="5" id="KW-1185">Reference proteome</keyword>
<evidence type="ECO:0000256" key="2">
    <source>
        <dbReference type="ARBA" id="ARBA00023027"/>
    </source>
</evidence>
<proteinExistence type="predicted"/>
<dbReference type="AlphaFoldDB" id="A0AAD7ZKR4"/>
<dbReference type="InterPro" id="IPR036291">
    <property type="entry name" value="NAD(P)-bd_dom_sf"/>
</dbReference>
<evidence type="ECO:0000259" key="3">
    <source>
        <dbReference type="Pfam" id="PF02826"/>
    </source>
</evidence>
<organism evidence="4 5">
    <name type="scientific">Diploptera punctata</name>
    <name type="common">Pacific beetle cockroach</name>
    <dbReference type="NCBI Taxonomy" id="6984"/>
    <lineage>
        <taxon>Eukaryota</taxon>
        <taxon>Metazoa</taxon>
        <taxon>Ecdysozoa</taxon>
        <taxon>Arthropoda</taxon>
        <taxon>Hexapoda</taxon>
        <taxon>Insecta</taxon>
        <taxon>Pterygota</taxon>
        <taxon>Neoptera</taxon>
        <taxon>Polyneoptera</taxon>
        <taxon>Dictyoptera</taxon>
        <taxon>Blattodea</taxon>
        <taxon>Blaberoidea</taxon>
        <taxon>Blaberidae</taxon>
        <taxon>Diplopterinae</taxon>
        <taxon>Diploptera</taxon>
    </lineage>
</organism>
<sequence length="222" mass="24890">MGEYVVANIVNHERNLLQVFDNQRASIWTQESKISDHRTISELNIGILGIGTIGKDIAKLLKTLKANVWGMVRKIPEDKKLPYIDEYSLPHQLPCLLQNCDYIINVLPSTEETAGLLNGDVLKHCATKQSVFINIGRGSIIKEDNLINALNKGWLSAAILDVFETEPLPSSSPLWSMPQVRITPHVSGCSRPQHIAEFFKENLLKFQAGEPLNNVLDFEKGY</sequence>
<dbReference type="GO" id="GO:0051287">
    <property type="term" value="F:NAD binding"/>
    <property type="evidence" value="ECO:0007669"/>
    <property type="project" value="InterPro"/>
</dbReference>
<dbReference type="Gene3D" id="3.40.50.720">
    <property type="entry name" value="NAD(P)-binding Rossmann-like Domain"/>
    <property type="match status" value="1"/>
</dbReference>
<keyword evidence="2" id="KW-0520">NAD</keyword>
<gene>
    <name evidence="4" type="ORF">L9F63_003133</name>
</gene>
<protein>
    <recommendedName>
        <fullName evidence="3">D-isomer specific 2-hydroxyacid dehydrogenase NAD-binding domain-containing protein</fullName>
    </recommendedName>
</protein>
<name>A0AAD7ZKR4_DIPPU</name>
<evidence type="ECO:0000313" key="4">
    <source>
        <dbReference type="EMBL" id="KAJ9582519.1"/>
    </source>
</evidence>